<organism evidence="1 2">
    <name type="scientific">Reyranella soli</name>
    <dbReference type="NCBI Taxonomy" id="1230389"/>
    <lineage>
        <taxon>Bacteria</taxon>
        <taxon>Pseudomonadati</taxon>
        <taxon>Pseudomonadota</taxon>
        <taxon>Alphaproteobacteria</taxon>
        <taxon>Hyphomicrobiales</taxon>
        <taxon>Reyranellaceae</taxon>
        <taxon>Reyranella</taxon>
    </lineage>
</organism>
<dbReference type="Proteomes" id="UP000321058">
    <property type="component" value="Unassembled WGS sequence"/>
</dbReference>
<dbReference type="EMBL" id="BKAJ01000073">
    <property type="protein sequence ID" value="GEP56980.1"/>
    <property type="molecule type" value="Genomic_DNA"/>
</dbReference>
<evidence type="ECO:0000313" key="1">
    <source>
        <dbReference type="EMBL" id="GEP56980.1"/>
    </source>
</evidence>
<comment type="caution">
    <text evidence="1">The sequence shown here is derived from an EMBL/GenBank/DDBJ whole genome shotgun (WGS) entry which is preliminary data.</text>
</comment>
<keyword evidence="2" id="KW-1185">Reference proteome</keyword>
<accession>A0A512NDF2</accession>
<protein>
    <submittedName>
        <fullName evidence="1">Uncharacterized protein</fullName>
    </submittedName>
</protein>
<dbReference type="OrthoDB" id="9825453at2"/>
<name>A0A512NDF2_9HYPH</name>
<reference evidence="1 2" key="1">
    <citation type="submission" date="2019-07" db="EMBL/GenBank/DDBJ databases">
        <title>Whole genome shotgun sequence of Reyranella soli NBRC 108950.</title>
        <authorList>
            <person name="Hosoyama A."/>
            <person name="Uohara A."/>
            <person name="Ohji S."/>
            <person name="Ichikawa N."/>
        </authorList>
    </citation>
    <scope>NUCLEOTIDE SEQUENCE [LARGE SCALE GENOMIC DNA]</scope>
    <source>
        <strain evidence="1 2">NBRC 108950</strain>
    </source>
</reference>
<evidence type="ECO:0000313" key="2">
    <source>
        <dbReference type="Proteomes" id="UP000321058"/>
    </source>
</evidence>
<sequence length="382" mass="42221">MARKVEISEAVGIRNGVRPCPNRQSDLEKIRDLFDAIPTDAGGTRDSIGTWAAVRQVLIAEIAAQITIFQGAQPGLTVDGAIDKSGSTLKRMNAIAAAQGGVTMITATVSHDVAPYSETGSDISFTAIDSFTMPGRGPLKIIRDRWSYVRRLVRVENCSIKWFGVLFNAPGGTAQFGSVPHIYFTPHPSQGHYYDPGYDSFTTWRKLWHDYTQAPGRQIVTAGKDQVLVVPFYTNAQHRGGLGDFLQNWQETVSTVVTVAIDSVDATALRGRFEFNEIYSSSFSDGWIPHRQFQTEGSGVQQMTTRIIDLDGQAAHPPSHWRPAKSIVYLDQPPPRQGNPVGNLWYVGQRWSRQIMMDDWGGAFSGHAACSSYLLYHGMRLP</sequence>
<dbReference type="AlphaFoldDB" id="A0A512NDF2"/>
<proteinExistence type="predicted"/>
<gene>
    <name evidence="1" type="ORF">RSO01_41460</name>
</gene>
<dbReference type="RefSeq" id="WP_147151357.1">
    <property type="nucleotide sequence ID" value="NZ_BKAJ01000073.1"/>
</dbReference>